<dbReference type="EMBL" id="FJ822135">
    <property type="protein sequence ID" value="ACO36937.1"/>
    <property type="molecule type" value="Genomic_DNA"/>
</dbReference>
<keyword evidence="2" id="KW-1185">Reference proteome</keyword>
<dbReference type="RefSeq" id="YP_002790695.1">
    <property type="nucleotide sequence ID" value="NC_012530.1"/>
</dbReference>
<name>C1KFC6_9CAUD</name>
<proteinExistence type="predicted"/>
<evidence type="ECO:0000313" key="2">
    <source>
        <dbReference type="Proteomes" id="UP000001878"/>
    </source>
</evidence>
<sequence>MEYAIVTLTPSLQAVAFTSDYTQASTLAGNKFRVMYVSEYKELKGL</sequence>
<gene>
    <name evidence="1" type="ORF">lb338_phage_16</name>
</gene>
<accession>C1KFC6</accession>
<dbReference type="KEGG" id="vg:7750871"/>
<dbReference type="Proteomes" id="UP000001878">
    <property type="component" value="Segment"/>
</dbReference>
<dbReference type="GeneID" id="7750871"/>
<reference evidence="1 2" key="1">
    <citation type="journal article" date="2009" name="Gene">
        <title>Genome of a virulent bacteriophage Lb338-1 that lyses the probiotic Lactobacillus paracasei cheese strain.</title>
        <authorList>
            <person name="Alemayehu D."/>
            <person name="Ross R.P."/>
            <person name="O'Sullivan O."/>
            <person name="Coffey A."/>
            <person name="Stanton C."/>
            <person name="Fitzgerald G.F."/>
            <person name="McAuliffe O."/>
        </authorList>
    </citation>
    <scope>NUCLEOTIDE SEQUENCE [LARGE SCALE GENOMIC DNA]</scope>
    <source>
        <strain evidence="1">Lb338-1</strain>
    </source>
</reference>
<organism evidence="1 2">
    <name type="scientific">Lactobacillus phage Lb338-1</name>
    <dbReference type="NCBI Taxonomy" id="2892342"/>
    <lineage>
        <taxon>Viruses</taxon>
        <taxon>Duplodnaviria</taxon>
        <taxon>Heunggongvirae</taxon>
        <taxon>Uroviricota</taxon>
        <taxon>Caudoviricetes</taxon>
        <taxon>Herelleviridae</taxon>
        <taxon>Mooreparkvirus</taxon>
        <taxon>Mooreparkvirus Lb3381</taxon>
    </lineage>
</organism>
<protein>
    <submittedName>
        <fullName evidence="1">Uncharacterized protein</fullName>
    </submittedName>
</protein>
<evidence type="ECO:0000313" key="1">
    <source>
        <dbReference type="EMBL" id="ACO36937.1"/>
    </source>
</evidence>